<keyword evidence="3" id="KW-0274">FAD</keyword>
<protein>
    <submittedName>
        <fullName evidence="7">NAD(P)-binding protein</fullName>
    </submittedName>
</protein>
<evidence type="ECO:0000256" key="2">
    <source>
        <dbReference type="ARBA" id="ARBA00022630"/>
    </source>
</evidence>
<dbReference type="SUPFAM" id="SSF51905">
    <property type="entry name" value="FAD/NAD(P)-binding domain"/>
    <property type="match status" value="1"/>
</dbReference>
<dbReference type="Proteomes" id="UP000464495">
    <property type="component" value="Chromosome"/>
</dbReference>
<feature type="domain" description="FAD-binding" evidence="6">
    <location>
        <begin position="125"/>
        <end position="321"/>
    </location>
</feature>
<evidence type="ECO:0000256" key="1">
    <source>
        <dbReference type="ARBA" id="ARBA00001974"/>
    </source>
</evidence>
<evidence type="ECO:0000256" key="3">
    <source>
        <dbReference type="ARBA" id="ARBA00022827"/>
    </source>
</evidence>
<organism evidence="7 8">
    <name type="scientific">Algicella marina</name>
    <dbReference type="NCBI Taxonomy" id="2683284"/>
    <lineage>
        <taxon>Bacteria</taxon>
        <taxon>Pseudomonadati</taxon>
        <taxon>Pseudomonadota</taxon>
        <taxon>Alphaproteobacteria</taxon>
        <taxon>Rhodobacterales</taxon>
        <taxon>Paracoccaceae</taxon>
        <taxon>Algicella</taxon>
    </lineage>
</organism>
<evidence type="ECO:0000313" key="8">
    <source>
        <dbReference type="Proteomes" id="UP000464495"/>
    </source>
</evidence>
<evidence type="ECO:0000256" key="5">
    <source>
        <dbReference type="ARBA" id="ARBA00023033"/>
    </source>
</evidence>
<evidence type="ECO:0000313" key="7">
    <source>
        <dbReference type="EMBL" id="QHQ34257.1"/>
    </source>
</evidence>
<dbReference type="PANTHER" id="PTHR13789:SF318">
    <property type="entry name" value="GERANYLGERANYL DIPHOSPHATE REDUCTASE"/>
    <property type="match status" value="1"/>
</dbReference>
<dbReference type="PRINTS" id="PR00420">
    <property type="entry name" value="RNGMNOXGNASE"/>
</dbReference>
<dbReference type="GO" id="GO:0004497">
    <property type="term" value="F:monooxygenase activity"/>
    <property type="evidence" value="ECO:0007669"/>
    <property type="project" value="UniProtKB-KW"/>
</dbReference>
<name>A0A6P1SWW9_9RHOB</name>
<dbReference type="Pfam" id="PF01494">
    <property type="entry name" value="FAD_binding_3"/>
    <property type="match status" value="1"/>
</dbReference>
<dbReference type="KEGG" id="amaq:GO499_03145"/>
<dbReference type="Pfam" id="PF13450">
    <property type="entry name" value="NAD_binding_8"/>
    <property type="match status" value="1"/>
</dbReference>
<evidence type="ECO:0000256" key="4">
    <source>
        <dbReference type="ARBA" id="ARBA00023002"/>
    </source>
</evidence>
<keyword evidence="5" id="KW-0503">Monooxygenase</keyword>
<dbReference type="EMBL" id="CP046620">
    <property type="protein sequence ID" value="QHQ34257.1"/>
    <property type="molecule type" value="Genomic_DNA"/>
</dbReference>
<reference evidence="7 8" key="1">
    <citation type="submission" date="2019-12" db="EMBL/GenBank/DDBJ databases">
        <title>Complete genome sequence of Algicella marina strain 9Alg 56(T) isolated from the red alga Tichocarpus crinitus.</title>
        <authorList>
            <person name="Kim S.-G."/>
            <person name="Nedashkovskaya O.I."/>
        </authorList>
    </citation>
    <scope>NUCLEOTIDE SEQUENCE [LARGE SCALE GENOMIC DNA]</scope>
    <source>
        <strain evidence="7 8">9Alg 56</strain>
    </source>
</reference>
<keyword evidence="8" id="KW-1185">Reference proteome</keyword>
<dbReference type="InterPro" id="IPR002938">
    <property type="entry name" value="FAD-bd"/>
</dbReference>
<gene>
    <name evidence="7" type="ORF">GO499_03145</name>
</gene>
<dbReference type="Gene3D" id="3.50.50.60">
    <property type="entry name" value="FAD/NAD(P)-binding domain"/>
    <property type="match status" value="1"/>
</dbReference>
<dbReference type="GO" id="GO:0071949">
    <property type="term" value="F:FAD binding"/>
    <property type="evidence" value="ECO:0007669"/>
    <property type="project" value="InterPro"/>
</dbReference>
<keyword evidence="4" id="KW-0560">Oxidoreductase</keyword>
<proteinExistence type="predicted"/>
<evidence type="ECO:0000259" key="6">
    <source>
        <dbReference type="Pfam" id="PF01494"/>
    </source>
</evidence>
<dbReference type="PANTHER" id="PTHR13789">
    <property type="entry name" value="MONOOXYGENASE"/>
    <property type="match status" value="1"/>
</dbReference>
<keyword evidence="2" id="KW-0285">Flavoprotein</keyword>
<comment type="cofactor">
    <cofactor evidence="1">
        <name>FAD</name>
        <dbReference type="ChEBI" id="CHEBI:57692"/>
    </cofactor>
</comment>
<dbReference type="AlphaFoldDB" id="A0A6P1SWW9"/>
<sequence>MKVAVIGAGIGGAAAALALARRGHDVEVLEQAEALGEVGAGLQLGPNAVKVLRALGVAPPAEGPEAIVMVDDLTGRAIAHVPMNPDMETRFGAPYWQLHRADLLSALADAAKTAGATFHLGQKVAAAPDADLVVAADGVRSGFREIVAGPGSLAYSGHVAWRALVPAAAVPDGWGRRTRLFMGPRRHMVLYPLRGGEFWNLVAVAERGDWQAEGWRQEGDPEALRMAFGDVCAEAAGVLSAVDQCILWGLFAHPPLERWCKGNVALLGDACHPMLPYLAQGAAMAIEDAWVLADCVSADGLNGLSRYEALRKPRATRVQRAAVANGKVYHIAHPLLRRGLHIGIGVRAHLPGGLIGRFGWLYGGDVT</sequence>
<accession>A0A6P1SWW9</accession>
<dbReference type="SUPFAM" id="SSF54373">
    <property type="entry name" value="FAD-linked reductases, C-terminal domain"/>
    <property type="match status" value="1"/>
</dbReference>
<dbReference type="RefSeq" id="WP_161860828.1">
    <property type="nucleotide sequence ID" value="NZ_CP046620.1"/>
</dbReference>
<dbReference type="InterPro" id="IPR050493">
    <property type="entry name" value="FAD-dep_Monooxygenase_BioMet"/>
</dbReference>
<dbReference type="InterPro" id="IPR036188">
    <property type="entry name" value="FAD/NAD-bd_sf"/>
</dbReference>